<comment type="caution">
    <text evidence="3">The sequence shown here is derived from an EMBL/GenBank/DDBJ whole genome shotgun (WGS) entry which is preliminary data.</text>
</comment>
<dbReference type="AlphaFoldDB" id="A0A815MGL8"/>
<dbReference type="EMBL" id="CAJNOL010001781">
    <property type="protein sequence ID" value="CAF1418014.1"/>
    <property type="molecule type" value="Genomic_DNA"/>
</dbReference>
<evidence type="ECO:0000313" key="2">
    <source>
        <dbReference type="EMBL" id="CAF1166549.1"/>
    </source>
</evidence>
<reference evidence="3" key="1">
    <citation type="submission" date="2021-02" db="EMBL/GenBank/DDBJ databases">
        <authorList>
            <person name="Nowell W R."/>
        </authorList>
    </citation>
    <scope>NUCLEOTIDE SEQUENCE</scope>
</reference>
<gene>
    <name evidence="3" type="ORF">JXQ802_LOCUS35682</name>
    <name evidence="2" type="ORF">PYM288_LOCUS23037</name>
</gene>
<protein>
    <submittedName>
        <fullName evidence="3">Uncharacterized protein</fullName>
    </submittedName>
</protein>
<name>A0A815MGL8_9BILA</name>
<evidence type="ECO:0000313" key="3">
    <source>
        <dbReference type="EMBL" id="CAF1418014.1"/>
    </source>
</evidence>
<proteinExistence type="predicted"/>
<keyword evidence="1" id="KW-0732">Signal</keyword>
<dbReference type="Proteomes" id="UP000663854">
    <property type="component" value="Unassembled WGS sequence"/>
</dbReference>
<organism evidence="3 4">
    <name type="scientific">Rotaria sordida</name>
    <dbReference type="NCBI Taxonomy" id="392033"/>
    <lineage>
        <taxon>Eukaryota</taxon>
        <taxon>Metazoa</taxon>
        <taxon>Spiralia</taxon>
        <taxon>Gnathifera</taxon>
        <taxon>Rotifera</taxon>
        <taxon>Eurotatoria</taxon>
        <taxon>Bdelloidea</taxon>
        <taxon>Philodinida</taxon>
        <taxon>Philodinidae</taxon>
        <taxon>Rotaria</taxon>
    </lineage>
</organism>
<sequence length="121" mass="14126">MKRWSSQFIFVALMMIFIFKIAHADATVLNDDKSSMVENSASDENDESLRNKKEISFITAQHIIPLPLRRHHLKFGVLGKRYSYGYLGKRNDVSNHNDDFQEWLNNIRERRAGRPQYGLLG</sequence>
<feature type="signal peptide" evidence="1">
    <location>
        <begin position="1"/>
        <end position="24"/>
    </location>
</feature>
<evidence type="ECO:0000256" key="1">
    <source>
        <dbReference type="SAM" id="SignalP"/>
    </source>
</evidence>
<evidence type="ECO:0000313" key="4">
    <source>
        <dbReference type="Proteomes" id="UP000663870"/>
    </source>
</evidence>
<keyword evidence="4" id="KW-1185">Reference proteome</keyword>
<dbReference type="Proteomes" id="UP000663870">
    <property type="component" value="Unassembled WGS sequence"/>
</dbReference>
<feature type="chain" id="PRO_5036228245" evidence="1">
    <location>
        <begin position="25"/>
        <end position="121"/>
    </location>
</feature>
<accession>A0A815MGL8</accession>
<dbReference type="EMBL" id="CAJNOH010001034">
    <property type="protein sequence ID" value="CAF1166549.1"/>
    <property type="molecule type" value="Genomic_DNA"/>
</dbReference>